<dbReference type="InterPro" id="IPR015797">
    <property type="entry name" value="NUDIX_hydrolase-like_dom_sf"/>
</dbReference>
<keyword evidence="5" id="KW-1185">Reference proteome</keyword>
<dbReference type="RefSeq" id="WP_090172831.1">
    <property type="nucleotide sequence ID" value="NZ_FMXR01000007.1"/>
</dbReference>
<dbReference type="PROSITE" id="PS51462">
    <property type="entry name" value="NUDIX"/>
    <property type="match status" value="1"/>
</dbReference>
<dbReference type="OrthoDB" id="9786141at2"/>
<reference evidence="4 5" key="1">
    <citation type="submission" date="2016-10" db="EMBL/GenBank/DDBJ databases">
        <authorList>
            <person name="de Groot N.N."/>
        </authorList>
    </citation>
    <scope>NUCLEOTIDE SEQUENCE [LARGE SCALE GENOMIC DNA]</scope>
    <source>
        <strain evidence="4 5">DSM 3217</strain>
    </source>
</reference>
<protein>
    <submittedName>
        <fullName evidence="4">ADP-ribose pyrophosphatase YjhB, NUDIX family</fullName>
    </submittedName>
</protein>
<dbReference type="Pfam" id="PF00293">
    <property type="entry name" value="NUDIX"/>
    <property type="match status" value="1"/>
</dbReference>
<evidence type="ECO:0000256" key="1">
    <source>
        <dbReference type="ARBA" id="ARBA00022801"/>
    </source>
</evidence>
<dbReference type="CDD" id="cd18873">
    <property type="entry name" value="NUDIX_NadM_like"/>
    <property type="match status" value="1"/>
</dbReference>
<evidence type="ECO:0000313" key="4">
    <source>
        <dbReference type="EMBL" id="SDB12842.1"/>
    </source>
</evidence>
<evidence type="ECO:0000313" key="5">
    <source>
        <dbReference type="Proteomes" id="UP000199228"/>
    </source>
</evidence>
<organism evidence="4 5">
    <name type="scientific">Eubacterium oxidoreducens</name>
    <dbReference type="NCBI Taxonomy" id="1732"/>
    <lineage>
        <taxon>Bacteria</taxon>
        <taxon>Bacillati</taxon>
        <taxon>Bacillota</taxon>
        <taxon>Clostridia</taxon>
        <taxon>Eubacteriales</taxon>
        <taxon>Eubacteriaceae</taxon>
        <taxon>Eubacterium</taxon>
    </lineage>
</organism>
<dbReference type="Proteomes" id="UP000199228">
    <property type="component" value="Unassembled WGS sequence"/>
</dbReference>
<dbReference type="PROSITE" id="PS00893">
    <property type="entry name" value="NUDIX_BOX"/>
    <property type="match status" value="1"/>
</dbReference>
<dbReference type="STRING" id="1732.SAMN02910417_00980"/>
<sequence>MTQEEFLQEYKKQEYPKPSVTADIILFSEEEKENKVLLIKRGNHPYKDCYAFPGGFAEPGETIDETAQRELKEETGLDVKNLQPLRVFSDPNRDPRGWTMTQAYVAIIDAGKMPVKAGDDARDAKWFRISQIQENEERKILLISDEERIMIRVKGMEEKKLSPQITLIESENIAFDHGLIMAYAIHRYEYLQRMKEW</sequence>
<keyword evidence="1 2" id="KW-0378">Hydrolase</keyword>
<feature type="domain" description="Nudix hydrolase" evidence="3">
    <location>
        <begin position="17"/>
        <end position="155"/>
    </location>
</feature>
<dbReference type="InterPro" id="IPR000086">
    <property type="entry name" value="NUDIX_hydrolase_dom"/>
</dbReference>
<accession>A0A1G6AWU8</accession>
<dbReference type="EMBL" id="FMXR01000007">
    <property type="protein sequence ID" value="SDB12842.1"/>
    <property type="molecule type" value="Genomic_DNA"/>
</dbReference>
<dbReference type="AlphaFoldDB" id="A0A1G6AWU8"/>
<evidence type="ECO:0000256" key="2">
    <source>
        <dbReference type="RuleBase" id="RU003476"/>
    </source>
</evidence>
<dbReference type="Gene3D" id="3.90.79.10">
    <property type="entry name" value="Nucleoside Triphosphate Pyrophosphohydrolase"/>
    <property type="match status" value="1"/>
</dbReference>
<name>A0A1G6AWU8_EUBOX</name>
<proteinExistence type="inferred from homology"/>
<dbReference type="PRINTS" id="PR00502">
    <property type="entry name" value="NUDIXFAMILY"/>
</dbReference>
<comment type="similarity">
    <text evidence="2">Belongs to the Nudix hydrolase family.</text>
</comment>
<dbReference type="PANTHER" id="PTHR43736:SF5">
    <property type="entry name" value="NUDIX HYDROLASE DOMAIN-CONTAINING PROTEIN"/>
    <property type="match status" value="1"/>
</dbReference>
<dbReference type="InterPro" id="IPR020084">
    <property type="entry name" value="NUDIX_hydrolase_CS"/>
</dbReference>
<dbReference type="SUPFAM" id="SSF55811">
    <property type="entry name" value="Nudix"/>
    <property type="match status" value="1"/>
</dbReference>
<gene>
    <name evidence="4" type="ORF">SAMN02910417_00980</name>
</gene>
<dbReference type="GO" id="GO:0016787">
    <property type="term" value="F:hydrolase activity"/>
    <property type="evidence" value="ECO:0007669"/>
    <property type="project" value="UniProtKB-KW"/>
</dbReference>
<dbReference type="PANTHER" id="PTHR43736">
    <property type="entry name" value="ADP-RIBOSE PYROPHOSPHATASE"/>
    <property type="match status" value="1"/>
</dbReference>
<dbReference type="InterPro" id="IPR020476">
    <property type="entry name" value="Nudix_hydrolase"/>
</dbReference>
<evidence type="ECO:0000259" key="3">
    <source>
        <dbReference type="PROSITE" id="PS51462"/>
    </source>
</evidence>